<dbReference type="EMBL" id="WBVO01000009">
    <property type="protein sequence ID" value="KAB2808090.1"/>
    <property type="molecule type" value="Genomic_DNA"/>
</dbReference>
<organism evidence="2 3">
    <name type="scientific">Phaeocystidibacter luteus</name>
    <dbReference type="NCBI Taxonomy" id="911197"/>
    <lineage>
        <taxon>Bacteria</taxon>
        <taxon>Pseudomonadati</taxon>
        <taxon>Bacteroidota</taxon>
        <taxon>Flavobacteriia</taxon>
        <taxon>Flavobacteriales</taxon>
        <taxon>Phaeocystidibacteraceae</taxon>
        <taxon>Phaeocystidibacter</taxon>
    </lineage>
</organism>
<keyword evidence="1" id="KW-0732">Signal</keyword>
<feature type="signal peptide" evidence="1">
    <location>
        <begin position="1"/>
        <end position="19"/>
    </location>
</feature>
<evidence type="ECO:0000256" key="1">
    <source>
        <dbReference type="SAM" id="SignalP"/>
    </source>
</evidence>
<keyword evidence="3" id="KW-1185">Reference proteome</keyword>
<accession>A0A6N6RKP0</accession>
<sequence length="525" mass="61239">MKKILSLLSVSLLTTFCFAQVPSGFNTNLEWSDIHEIDGEQTIAGVDSQYIYAFAVNNGEGWDRRKWFFTKYDVETFEQVWHIETRPLEWGDAELGFEEVRIINGEFFVFYNAFDKYKDRMSLLGQHITADGDMGRLSQLEYYTTDDATEGKFQIEWNEDGDEFVVVAIPQFIRDEQAKFRIVSYDLAFQKKWDNQITVRTHHENFQVIDYALHKDGNLYVLAYDLPDLDRGEEDVEGKSNQHYAIYKINENTTNELEGLDLELDDYFVSSPWIHLDDHNMHVGGVASMEYFDEADLTFFMTIDYEGFAVESASFDEIPEQIKDRMTTRYDIFDRYGRPFKVIHFRRIDDGGAILVQQCRYEEVDYVVTGTVMGVPVSYRKVITNHYEDYLIERIDSNGQLVWMTHLPLNQVFVESDLFMGDLLVVNNDKFHLIFNDDKDNIEEWGEEDPSIDTYQDWSIRRGNVVMVTMDTNGNVWYEALTKTKDEEDDTYFLPSAGFSKHHGEAIIFSADDEDVKVGRLTISE</sequence>
<reference evidence="2 3" key="1">
    <citation type="submission" date="2019-09" db="EMBL/GenBank/DDBJ databases">
        <title>Genomes of family Cryomorphaceae.</title>
        <authorList>
            <person name="Bowman J.P."/>
        </authorList>
    </citation>
    <scope>NUCLEOTIDE SEQUENCE [LARGE SCALE GENOMIC DNA]</scope>
    <source>
        <strain evidence="2 3">LMG 25704</strain>
    </source>
</reference>
<feature type="chain" id="PRO_5026764096" evidence="1">
    <location>
        <begin position="20"/>
        <end position="525"/>
    </location>
</feature>
<name>A0A6N6RKP0_9FLAO</name>
<dbReference type="RefSeq" id="WP_151667904.1">
    <property type="nucleotide sequence ID" value="NZ_WBVO01000009.1"/>
</dbReference>
<evidence type="ECO:0000313" key="2">
    <source>
        <dbReference type="EMBL" id="KAB2808090.1"/>
    </source>
</evidence>
<proteinExistence type="predicted"/>
<dbReference type="AlphaFoldDB" id="A0A6N6RKP0"/>
<dbReference type="OrthoDB" id="613240at2"/>
<dbReference type="Proteomes" id="UP000468650">
    <property type="component" value="Unassembled WGS sequence"/>
</dbReference>
<protein>
    <submittedName>
        <fullName evidence="2">Uncharacterized protein</fullName>
    </submittedName>
</protein>
<comment type="caution">
    <text evidence="2">The sequence shown here is derived from an EMBL/GenBank/DDBJ whole genome shotgun (WGS) entry which is preliminary data.</text>
</comment>
<gene>
    <name evidence="2" type="ORF">F8C67_11005</name>
</gene>
<evidence type="ECO:0000313" key="3">
    <source>
        <dbReference type="Proteomes" id="UP000468650"/>
    </source>
</evidence>